<organism evidence="1">
    <name type="scientific">viral metagenome</name>
    <dbReference type="NCBI Taxonomy" id="1070528"/>
    <lineage>
        <taxon>unclassified sequences</taxon>
        <taxon>metagenomes</taxon>
        <taxon>organismal metagenomes</taxon>
    </lineage>
</organism>
<protein>
    <submittedName>
        <fullName evidence="1">Uncharacterized protein</fullName>
    </submittedName>
</protein>
<reference evidence="1" key="1">
    <citation type="journal article" date="2020" name="Nature">
        <title>Giant virus diversity and host interactions through global metagenomics.</title>
        <authorList>
            <person name="Schulz F."/>
            <person name="Roux S."/>
            <person name="Paez-Espino D."/>
            <person name="Jungbluth S."/>
            <person name="Walsh D.A."/>
            <person name="Denef V.J."/>
            <person name="McMahon K.D."/>
            <person name="Konstantinidis K.T."/>
            <person name="Eloe-Fadrosh E.A."/>
            <person name="Kyrpides N.C."/>
            <person name="Woyke T."/>
        </authorList>
    </citation>
    <scope>NUCLEOTIDE SEQUENCE</scope>
    <source>
        <strain evidence="1">GVMAG-M-3300027708-51</strain>
    </source>
</reference>
<name>A0A6C0JL43_9ZZZZ</name>
<proteinExistence type="predicted"/>
<dbReference type="EMBL" id="MN740401">
    <property type="protein sequence ID" value="QHU04538.1"/>
    <property type="molecule type" value="Genomic_DNA"/>
</dbReference>
<evidence type="ECO:0000313" key="1">
    <source>
        <dbReference type="EMBL" id="QHU04538.1"/>
    </source>
</evidence>
<sequence length="70" mass="8481">MPEYVIRYQGRWFTINPRPYEPERQTTDVAWLQVKEGVSAEEAYRRWYEKQRRISHLFQQCSGLSRPSSS</sequence>
<dbReference type="AlphaFoldDB" id="A0A6C0JL43"/>
<accession>A0A6C0JL43</accession>